<keyword evidence="6 17" id="KW-0269">Exonuclease</keyword>
<dbReference type="EC" id="5.6.2.4" evidence="12"/>
<dbReference type="GO" id="GO:0043138">
    <property type="term" value="F:3'-5' DNA helicase activity"/>
    <property type="evidence" value="ECO:0007669"/>
    <property type="project" value="UniProtKB-EC"/>
</dbReference>
<dbReference type="PROSITE" id="PS51217">
    <property type="entry name" value="UVRD_HELICASE_CTER"/>
    <property type="match status" value="1"/>
</dbReference>
<evidence type="ECO:0000256" key="14">
    <source>
        <dbReference type="PROSITE-ProRule" id="PRU00560"/>
    </source>
</evidence>
<accession>A0A1M7UMR6</accession>
<dbReference type="Pfam" id="PF00580">
    <property type="entry name" value="UvrD-helicase"/>
    <property type="match status" value="2"/>
</dbReference>
<dbReference type="InterPro" id="IPR014016">
    <property type="entry name" value="UvrD-like_ATP-bd"/>
</dbReference>
<dbReference type="EMBL" id="LT670849">
    <property type="protein sequence ID" value="SHN84248.1"/>
    <property type="molecule type" value="Genomic_DNA"/>
</dbReference>
<dbReference type="GO" id="GO:0005829">
    <property type="term" value="C:cytosol"/>
    <property type="evidence" value="ECO:0007669"/>
    <property type="project" value="TreeGrafter"/>
</dbReference>
<keyword evidence="2 14" id="KW-0547">Nucleotide-binding</keyword>
<dbReference type="Gene3D" id="3.40.50.300">
    <property type="entry name" value="P-loop containing nucleotide triphosphate hydrolases"/>
    <property type="match status" value="4"/>
</dbReference>
<protein>
    <recommendedName>
        <fullName evidence="12">DNA 3'-5' helicase</fullName>
        <ecNumber evidence="12">5.6.2.4</ecNumber>
    </recommendedName>
</protein>
<keyword evidence="5 14" id="KW-0347">Helicase</keyword>
<evidence type="ECO:0000256" key="3">
    <source>
        <dbReference type="ARBA" id="ARBA00022763"/>
    </source>
</evidence>
<keyword evidence="18" id="KW-1185">Reference proteome</keyword>
<keyword evidence="10" id="KW-0413">Isomerase</keyword>
<evidence type="ECO:0000256" key="13">
    <source>
        <dbReference type="ARBA" id="ARBA00048988"/>
    </source>
</evidence>
<evidence type="ECO:0000259" key="16">
    <source>
        <dbReference type="PROSITE" id="PS51217"/>
    </source>
</evidence>
<dbReference type="Proteomes" id="UP000184096">
    <property type="component" value="Chromosome I"/>
</dbReference>
<dbReference type="GO" id="GO:0004527">
    <property type="term" value="F:exonuclease activity"/>
    <property type="evidence" value="ECO:0007669"/>
    <property type="project" value="UniProtKB-KW"/>
</dbReference>
<dbReference type="GO" id="GO:0003677">
    <property type="term" value="F:DNA binding"/>
    <property type="evidence" value="ECO:0007669"/>
    <property type="project" value="UniProtKB-KW"/>
</dbReference>
<dbReference type="PANTHER" id="PTHR11070">
    <property type="entry name" value="UVRD / RECB / PCRA DNA HELICASE FAMILY MEMBER"/>
    <property type="match status" value="1"/>
</dbReference>
<keyword evidence="9" id="KW-0234">DNA repair</keyword>
<evidence type="ECO:0000256" key="12">
    <source>
        <dbReference type="ARBA" id="ARBA00034808"/>
    </source>
</evidence>
<comment type="catalytic activity">
    <reaction evidence="11">
        <text>Couples ATP hydrolysis with the unwinding of duplex DNA by translocating in the 3'-5' direction.</text>
        <dbReference type="EC" id="5.6.2.4"/>
    </reaction>
</comment>
<proteinExistence type="predicted"/>
<gene>
    <name evidence="17" type="ORF">SAMN05444170_5830</name>
</gene>
<dbReference type="InterPro" id="IPR014017">
    <property type="entry name" value="DNA_helicase_UvrD-like_C"/>
</dbReference>
<keyword evidence="7 14" id="KW-0067">ATP-binding</keyword>
<evidence type="ECO:0000256" key="7">
    <source>
        <dbReference type="ARBA" id="ARBA00022840"/>
    </source>
</evidence>
<dbReference type="GO" id="GO:0009338">
    <property type="term" value="C:exodeoxyribonuclease V complex"/>
    <property type="evidence" value="ECO:0007669"/>
    <property type="project" value="TreeGrafter"/>
</dbReference>
<evidence type="ECO:0000256" key="6">
    <source>
        <dbReference type="ARBA" id="ARBA00022839"/>
    </source>
</evidence>
<feature type="domain" description="UvrD-like helicase C-terminal" evidence="16">
    <location>
        <begin position="474"/>
        <end position="768"/>
    </location>
</feature>
<keyword evidence="4 14" id="KW-0378">Hydrolase</keyword>
<sequence>MTQTPDDRQRERALTDLDSTLLVEASAGTGKTSLLAGRVAMLLAAGRTPSSIAAITFTERAAAELRVRVDKFASMLVNGTVPKDLEPAFRQRPLSDTQSEALSSARARLGELTASTIHSFCLTILQSYTVEARIDPGAAVMDAEQTDLAFQSIFESWLNERLGHGARTDDPIVVMAAHDPYVAVNTLESLAKFRRSHPEARPLPPPRYADTVHDLIDAVANFRRWIGRVPAPNEAMNDVAAFEELANFLAPATSGALDFSQLWLLVHPKSDALLPRGGHVVSRHKGRINLWSRSTSKADGLELSAVSKEHYELCARLFADSIGAIADTLLASFFGETDELVAAFDEFKSNAAVLDFDDILIRTRNLLRSDEKVRDEVVARYRHILIDEYQDTDPIQSEILFLISSEPGSSESWDRRKLRPGSLFMVGDPKQAIYRFRRADLKSYLRARLAIEAQFPGNVLQISANFRSGKSILKHVDRFFAERLTKQQGGYAALESTVAEDPSRIQSIAKLSYHVDPNSYVNPIRDLEAKAVAELCASLIGNVWIRRSGGELARAEPGDIALLTPRRTQLWRYERALEEKKLPVTSQAGKNLYRRQESQDFVALVRALADSRDTLALGAVLRGPLVGLTERELLDITLALRKQDDDAVFDLNADLSVVHHPVASHVMQCLQALWRKRRGTTPYALLSEAIERLRIIPSIAGRSSDQRARSLGNLYVLLERARGYDVRGLKQLAIDLASEWEAELPVDEAPSDYQGNSIDIVTVHKAKGLEWPIVIPINFVTMPESDEDFFFRSTDSSVHWTLGDVISSTLDAAIAADRAEAADERERLLYVACTRALDLLVLPEASWAPDGGWAKFFDLGQSVLEEIKYPPPQRPEPTQFFPVIEQPASIFADESERILRIAPRIDWRRPSLADVDRELLDRATIDVSTSERDTAAGTFVLGAGALRGTILHKLMEELLTDMLDPVLTQLTDRASALIQEAIIAGATAPEPSELATTALRTFSHETLRTYIPNLIPEVPLFGARSDTVLVSARADAIAFEGGVPVVAFDWKSDVAPTPDDYEAHASQLLEYLELIGVEKGALVYMTSGDIRWVYRDPKETSLT</sequence>
<dbReference type="RefSeq" id="WP_072826499.1">
    <property type="nucleotide sequence ID" value="NZ_LT670849.1"/>
</dbReference>
<evidence type="ECO:0000313" key="17">
    <source>
        <dbReference type="EMBL" id="SHN84248.1"/>
    </source>
</evidence>
<dbReference type="SUPFAM" id="SSF52540">
    <property type="entry name" value="P-loop containing nucleoside triphosphate hydrolases"/>
    <property type="match status" value="1"/>
</dbReference>
<dbReference type="InterPro" id="IPR000212">
    <property type="entry name" value="DNA_helicase_UvrD/REP"/>
</dbReference>
<dbReference type="InterPro" id="IPR027417">
    <property type="entry name" value="P-loop_NTPase"/>
</dbReference>
<dbReference type="OrthoDB" id="9810135at2"/>
<evidence type="ECO:0000256" key="11">
    <source>
        <dbReference type="ARBA" id="ARBA00034617"/>
    </source>
</evidence>
<evidence type="ECO:0000256" key="4">
    <source>
        <dbReference type="ARBA" id="ARBA00022801"/>
    </source>
</evidence>
<keyword evidence="8" id="KW-0238">DNA-binding</keyword>
<feature type="binding site" evidence="14">
    <location>
        <begin position="25"/>
        <end position="32"/>
    </location>
    <ligand>
        <name>ATP</name>
        <dbReference type="ChEBI" id="CHEBI:30616"/>
    </ligand>
</feature>
<dbReference type="PROSITE" id="PS51198">
    <property type="entry name" value="UVRD_HELICASE_ATP_BIND"/>
    <property type="match status" value="1"/>
</dbReference>
<evidence type="ECO:0000259" key="15">
    <source>
        <dbReference type="PROSITE" id="PS51198"/>
    </source>
</evidence>
<organism evidence="17 18">
    <name type="scientific">Bradyrhizobium erythrophlei</name>
    <dbReference type="NCBI Taxonomy" id="1437360"/>
    <lineage>
        <taxon>Bacteria</taxon>
        <taxon>Pseudomonadati</taxon>
        <taxon>Pseudomonadota</taxon>
        <taxon>Alphaproteobacteria</taxon>
        <taxon>Hyphomicrobiales</taxon>
        <taxon>Nitrobacteraceae</taxon>
        <taxon>Bradyrhizobium</taxon>
    </lineage>
</organism>
<dbReference type="AlphaFoldDB" id="A0A1M7UMR6"/>
<evidence type="ECO:0000256" key="1">
    <source>
        <dbReference type="ARBA" id="ARBA00022722"/>
    </source>
</evidence>
<evidence type="ECO:0000256" key="2">
    <source>
        <dbReference type="ARBA" id="ARBA00022741"/>
    </source>
</evidence>
<dbReference type="InterPro" id="IPR011604">
    <property type="entry name" value="PDDEXK-like_dom_sf"/>
</dbReference>
<evidence type="ECO:0000256" key="8">
    <source>
        <dbReference type="ARBA" id="ARBA00023125"/>
    </source>
</evidence>
<name>A0A1M7UMR6_9BRAD</name>
<dbReference type="GO" id="GO:0000725">
    <property type="term" value="P:recombinational repair"/>
    <property type="evidence" value="ECO:0007669"/>
    <property type="project" value="TreeGrafter"/>
</dbReference>
<dbReference type="GO" id="GO:0005524">
    <property type="term" value="F:ATP binding"/>
    <property type="evidence" value="ECO:0007669"/>
    <property type="project" value="UniProtKB-UniRule"/>
</dbReference>
<evidence type="ECO:0000256" key="10">
    <source>
        <dbReference type="ARBA" id="ARBA00023235"/>
    </source>
</evidence>
<dbReference type="PANTHER" id="PTHR11070:SF23">
    <property type="entry name" value="RECBCD ENZYME SUBUNIT RECB"/>
    <property type="match status" value="1"/>
</dbReference>
<feature type="domain" description="UvrD-like helicase ATP-binding" evidence="15">
    <location>
        <begin position="4"/>
        <end position="469"/>
    </location>
</feature>
<dbReference type="Pfam" id="PF13361">
    <property type="entry name" value="UvrD_C"/>
    <property type="match status" value="1"/>
</dbReference>
<evidence type="ECO:0000313" key="18">
    <source>
        <dbReference type="Proteomes" id="UP000184096"/>
    </source>
</evidence>
<dbReference type="Gene3D" id="3.90.320.10">
    <property type="match status" value="1"/>
</dbReference>
<reference evidence="18" key="1">
    <citation type="submission" date="2016-11" db="EMBL/GenBank/DDBJ databases">
        <authorList>
            <person name="Varghese N."/>
            <person name="Submissions S."/>
        </authorList>
    </citation>
    <scope>NUCLEOTIDE SEQUENCE [LARGE SCALE GENOMIC DNA]</scope>
    <source>
        <strain evidence="18">GAS401</strain>
    </source>
</reference>
<evidence type="ECO:0000256" key="5">
    <source>
        <dbReference type="ARBA" id="ARBA00022806"/>
    </source>
</evidence>
<evidence type="ECO:0000256" key="9">
    <source>
        <dbReference type="ARBA" id="ARBA00023204"/>
    </source>
</evidence>
<keyword evidence="3" id="KW-0227">DNA damage</keyword>
<keyword evidence="1" id="KW-0540">Nuclease</keyword>
<comment type="catalytic activity">
    <reaction evidence="13">
        <text>ATP + H2O = ADP + phosphate + H(+)</text>
        <dbReference type="Rhea" id="RHEA:13065"/>
        <dbReference type="ChEBI" id="CHEBI:15377"/>
        <dbReference type="ChEBI" id="CHEBI:15378"/>
        <dbReference type="ChEBI" id="CHEBI:30616"/>
        <dbReference type="ChEBI" id="CHEBI:43474"/>
        <dbReference type="ChEBI" id="CHEBI:456216"/>
        <dbReference type="EC" id="5.6.2.4"/>
    </reaction>
</comment>